<feature type="signal peptide" evidence="1">
    <location>
        <begin position="1"/>
        <end position="26"/>
    </location>
</feature>
<evidence type="ECO:0008006" key="4">
    <source>
        <dbReference type="Google" id="ProtNLM"/>
    </source>
</evidence>
<comment type="caution">
    <text evidence="2">The sequence shown here is derived from an EMBL/GenBank/DDBJ whole genome shotgun (WGS) entry which is preliminary data.</text>
</comment>
<dbReference type="EMBL" id="JPMI01000367">
    <property type="protein sequence ID" value="KFA87590.1"/>
    <property type="molecule type" value="Genomic_DNA"/>
</dbReference>
<keyword evidence="1" id="KW-0732">Signal</keyword>
<dbReference type="InterPro" id="IPR032871">
    <property type="entry name" value="AHH_dom_containing"/>
</dbReference>
<gene>
    <name evidence="2" type="ORF">Q664_47110</name>
</gene>
<dbReference type="AlphaFoldDB" id="A0A084SGK5"/>
<dbReference type="Pfam" id="PF14412">
    <property type="entry name" value="AHH"/>
    <property type="match status" value="1"/>
</dbReference>
<evidence type="ECO:0000313" key="2">
    <source>
        <dbReference type="EMBL" id="KFA87590.1"/>
    </source>
</evidence>
<name>A0A084SGK5_9BACT</name>
<dbReference type="RefSeq" id="WP_043411930.1">
    <property type="nucleotide sequence ID" value="NZ_JPMI01000367.1"/>
</dbReference>
<reference evidence="2 3" key="1">
    <citation type="submission" date="2014-07" db="EMBL/GenBank/DDBJ databases">
        <title>Draft Genome Sequence of Gephyronic Acid Producer, Cystobacter violaceus Strain Cb vi76.</title>
        <authorList>
            <person name="Stevens D.C."/>
            <person name="Young J."/>
            <person name="Carmichael R."/>
            <person name="Tan J."/>
            <person name="Taylor R.E."/>
        </authorList>
    </citation>
    <scope>NUCLEOTIDE SEQUENCE [LARGE SCALE GENOMIC DNA]</scope>
    <source>
        <strain evidence="2 3">Cb vi76</strain>
    </source>
</reference>
<evidence type="ECO:0000256" key="1">
    <source>
        <dbReference type="SAM" id="SignalP"/>
    </source>
</evidence>
<dbReference type="Proteomes" id="UP000028547">
    <property type="component" value="Unassembled WGS sequence"/>
</dbReference>
<accession>A0A084SGK5</accession>
<feature type="chain" id="PRO_5001781490" description="Lipoprotein" evidence="1">
    <location>
        <begin position="27"/>
        <end position="454"/>
    </location>
</feature>
<proteinExistence type="predicted"/>
<evidence type="ECO:0000313" key="3">
    <source>
        <dbReference type="Proteomes" id="UP000028547"/>
    </source>
</evidence>
<sequence>MKPRVTQALPVLILVALALQATPARAQQALPLLEPVEVSGYQGEAGQGLRLRFKRLKPNPALAPWTVDQAREVVAALEEEFQQTSARPGLKLLPEAHTRAMAGLPLPPDLRPSALERRVREEYEALLGASLVQLPGSLESARWFQALKLSPRYMGEGVRQAAVELFSSPAVLLSVATSLALYALAWAAPEPVLSKALAGAVTVALLLTYSAAELYNVGLACLTLYREAEAATTREALEAAAERFGKSLGGVGLRVLVTVAGAKLARGLPEVPKGGLWASLSPPRFALAGGSARGSVRVVAGTRAQVSVADGTVVLMGVTGSTAAAAVTSAVSATRTTGACAESGQDGHQRHHLCTNKNDISESNGGPWTPRFEGLFKRAGMSLDDPANIVYLRGHQGPHPESYHAEIFERLEQALSGCWPQADCRTKLVDELDRIAGDVCKQGSRLNKLATRKP</sequence>
<protein>
    <recommendedName>
        <fullName evidence="4">Lipoprotein</fullName>
    </recommendedName>
</protein>
<organism evidence="2 3">
    <name type="scientific">Archangium violaceum Cb vi76</name>
    <dbReference type="NCBI Taxonomy" id="1406225"/>
    <lineage>
        <taxon>Bacteria</taxon>
        <taxon>Pseudomonadati</taxon>
        <taxon>Myxococcota</taxon>
        <taxon>Myxococcia</taxon>
        <taxon>Myxococcales</taxon>
        <taxon>Cystobacterineae</taxon>
        <taxon>Archangiaceae</taxon>
        <taxon>Archangium</taxon>
    </lineage>
</organism>